<dbReference type="InterPro" id="IPR002575">
    <property type="entry name" value="Aminoglycoside_PTrfase"/>
</dbReference>
<dbReference type="PANTHER" id="PTHR21310:SF40">
    <property type="entry name" value="AMINOGLYCOSIDE PHOSPHOTRANSFERASE DOMAIN-CONTAINING PROTEIN-RELATED"/>
    <property type="match status" value="1"/>
</dbReference>
<dbReference type="OrthoDB" id="3339041at2"/>
<keyword evidence="2" id="KW-0808">Transferase</keyword>
<dbReference type="InterPro" id="IPR051678">
    <property type="entry name" value="AGP_Transferase"/>
</dbReference>
<feature type="domain" description="Aminoglycoside phosphotransferase" evidence="1">
    <location>
        <begin position="53"/>
        <end position="258"/>
    </location>
</feature>
<dbReference type="AlphaFoldDB" id="I0L7F8"/>
<dbReference type="InterPro" id="IPR011009">
    <property type="entry name" value="Kinase-like_dom_sf"/>
</dbReference>
<dbReference type="Pfam" id="PF01636">
    <property type="entry name" value="APH"/>
    <property type="match status" value="1"/>
</dbReference>
<dbReference type="STRING" id="1150864.MILUP08_44630"/>
<evidence type="ECO:0000313" key="2">
    <source>
        <dbReference type="EMBL" id="CCH19755.1"/>
    </source>
</evidence>
<dbReference type="Gene3D" id="3.90.1200.10">
    <property type="match status" value="1"/>
</dbReference>
<dbReference type="CDD" id="cd05154">
    <property type="entry name" value="ACAD10_11_N-like"/>
    <property type="match status" value="1"/>
</dbReference>
<evidence type="ECO:0000259" key="1">
    <source>
        <dbReference type="Pfam" id="PF01636"/>
    </source>
</evidence>
<dbReference type="eggNOG" id="COG3173">
    <property type="taxonomic scope" value="Bacteria"/>
</dbReference>
<keyword evidence="3" id="KW-1185">Reference proteome</keyword>
<protein>
    <submittedName>
        <fullName evidence="2">Aminoglycoside phosphotransferase</fullName>
    </submittedName>
</protein>
<dbReference type="Proteomes" id="UP000003448">
    <property type="component" value="Unassembled WGS sequence"/>
</dbReference>
<dbReference type="PANTHER" id="PTHR21310">
    <property type="entry name" value="AMINOGLYCOSIDE PHOSPHOTRANSFERASE-RELATED-RELATED"/>
    <property type="match status" value="1"/>
</dbReference>
<sequence>MPVPVQRDPDLTRARLAGWLRGRRGFRDVAVGPLTVPRTAGFSAEILLCDARWVEDGRQRVAPLAVRVAPVGHRIFPDLRWPEQVGVQMALARTDVPVAPVLGFESDPGILGAPFVVMSRVAGEVPADLPSYHREGWLAAASPQRRRAAWFAALSAMGRLHRLDPADLGATAAPSGDLAFYAGHLEYFGAAANDAARSALAWLQAHQPPAPQTPSPLWGDARLGNIVFAGDRPAALLDWEMTDVGRPESDLAWFLHMDRFLSDGIGAPRLPGLPTRAETEEFYARLLGRPLAHLAYYEVDAAFRFCVITARVVRLLEETGVLPPGSDFPLHRNATGLLRRRLAESGVDLSSTGVAGL</sequence>
<dbReference type="Gene3D" id="3.30.200.20">
    <property type="entry name" value="Phosphorylase Kinase, domain 1"/>
    <property type="match status" value="1"/>
</dbReference>
<dbReference type="EMBL" id="CAIE01000036">
    <property type="protein sequence ID" value="CCH19755.1"/>
    <property type="molecule type" value="Genomic_DNA"/>
</dbReference>
<accession>I0L7F8</accession>
<dbReference type="InterPro" id="IPR041726">
    <property type="entry name" value="ACAD10_11_N"/>
</dbReference>
<name>I0L7F8_9ACTN</name>
<evidence type="ECO:0000313" key="3">
    <source>
        <dbReference type="Proteomes" id="UP000003448"/>
    </source>
</evidence>
<reference evidence="2 3" key="1">
    <citation type="journal article" date="2012" name="J. Bacteriol.">
        <title>Genome Sequence of Micromonospora lupini Lupac 08, Isolated from Root Nodules of Lupinus angustifolius.</title>
        <authorList>
            <person name="Alonso-Vega P."/>
            <person name="Normand P."/>
            <person name="Bacigalupe R."/>
            <person name="Pujic P."/>
            <person name="Lajus A."/>
            <person name="Vallenet D."/>
            <person name="Carro L."/>
            <person name="Coll P."/>
            <person name="Trujillo M.E."/>
        </authorList>
    </citation>
    <scope>NUCLEOTIDE SEQUENCE [LARGE SCALE GENOMIC DNA]</scope>
    <source>
        <strain evidence="2 3">Lupac 08</strain>
    </source>
</reference>
<dbReference type="GO" id="GO:0016740">
    <property type="term" value="F:transferase activity"/>
    <property type="evidence" value="ECO:0007669"/>
    <property type="project" value="UniProtKB-KW"/>
</dbReference>
<organism evidence="2 3">
    <name type="scientific">Micromonospora lupini str. Lupac 08</name>
    <dbReference type="NCBI Taxonomy" id="1150864"/>
    <lineage>
        <taxon>Bacteria</taxon>
        <taxon>Bacillati</taxon>
        <taxon>Actinomycetota</taxon>
        <taxon>Actinomycetes</taxon>
        <taxon>Micromonosporales</taxon>
        <taxon>Micromonosporaceae</taxon>
        <taxon>Micromonospora</taxon>
    </lineage>
</organism>
<gene>
    <name evidence="2" type="ORF">MILUP08_44630</name>
</gene>
<dbReference type="SUPFAM" id="SSF56112">
    <property type="entry name" value="Protein kinase-like (PK-like)"/>
    <property type="match status" value="1"/>
</dbReference>
<dbReference type="RefSeq" id="WP_007462154.1">
    <property type="nucleotide sequence ID" value="NZ_HF570108.1"/>
</dbReference>
<proteinExistence type="predicted"/>